<organism evidence="5 6">
    <name type="scientific">Nonomuraea maheshkhaliensis</name>
    <dbReference type="NCBI Taxonomy" id="419590"/>
    <lineage>
        <taxon>Bacteria</taxon>
        <taxon>Bacillati</taxon>
        <taxon>Actinomycetota</taxon>
        <taxon>Actinomycetes</taxon>
        <taxon>Streptosporangiales</taxon>
        <taxon>Streptosporangiaceae</taxon>
        <taxon>Nonomuraea</taxon>
    </lineage>
</organism>
<dbReference type="RefSeq" id="WP_346111122.1">
    <property type="nucleotide sequence ID" value="NZ_BAAAMU010000070.1"/>
</dbReference>
<evidence type="ECO:0000256" key="3">
    <source>
        <dbReference type="ARBA" id="ARBA00023163"/>
    </source>
</evidence>
<dbReference type="InterPro" id="IPR026881">
    <property type="entry name" value="WYL_dom"/>
</dbReference>
<dbReference type="PROSITE" id="PS51000">
    <property type="entry name" value="HTH_DEOR_2"/>
    <property type="match status" value="1"/>
</dbReference>
<evidence type="ECO:0000256" key="2">
    <source>
        <dbReference type="ARBA" id="ARBA00023125"/>
    </source>
</evidence>
<dbReference type="PANTHER" id="PTHR34580">
    <property type="match status" value="1"/>
</dbReference>
<sequence length="337" mass="37586">MPDTTARALALLNLLQTHRHWTGPDLARRLGVTRRTVRRDVERLRDLGYRIESAPGLAGGYRLEPGGVVPPLLLTDDEAVAMAAGLRLAATRQLTDGADTTLRALTKLERVLPAALRERVNALATAVRPSRTRTRAGVSHAVLTDLALACRDHERTRFTHTSPSASGPSTRHVEPHHLTPSERHWYLLCWDLDRDDWRTFRIDRISAVRRTAVFFEPRPLSQRQIEEFVAVATSWGRQATDATATIRMPIERLRQEFGEWAQGVEPAGAGTTRWPVGGGDVRETMYALSWIPAGVEYTVDLPGPARTQLREMLARMLRALETPPEVTRRSPADADGI</sequence>
<dbReference type="SUPFAM" id="SSF46785">
    <property type="entry name" value="Winged helix' DNA-binding domain"/>
    <property type="match status" value="1"/>
</dbReference>
<dbReference type="InterPro" id="IPR018356">
    <property type="entry name" value="Tscrpt_reg_HTH_DeoR_CS"/>
</dbReference>
<reference evidence="6" key="1">
    <citation type="journal article" date="2019" name="Int. J. Syst. Evol. Microbiol.">
        <title>The Global Catalogue of Microorganisms (GCM) 10K type strain sequencing project: providing services to taxonomists for standard genome sequencing and annotation.</title>
        <authorList>
            <consortium name="The Broad Institute Genomics Platform"/>
            <consortium name="The Broad Institute Genome Sequencing Center for Infectious Disease"/>
            <person name="Wu L."/>
            <person name="Ma J."/>
        </authorList>
    </citation>
    <scope>NUCLEOTIDE SEQUENCE [LARGE SCALE GENOMIC DNA]</scope>
    <source>
        <strain evidence="6">JCM 13929</strain>
    </source>
</reference>
<dbReference type="InterPro" id="IPR036388">
    <property type="entry name" value="WH-like_DNA-bd_sf"/>
</dbReference>
<dbReference type="InterPro" id="IPR001034">
    <property type="entry name" value="DeoR_HTH"/>
</dbReference>
<keyword evidence="1" id="KW-0805">Transcription regulation</keyword>
<dbReference type="InterPro" id="IPR013196">
    <property type="entry name" value="HTH_11"/>
</dbReference>
<dbReference type="Pfam" id="PF08279">
    <property type="entry name" value="HTH_11"/>
    <property type="match status" value="1"/>
</dbReference>
<evidence type="ECO:0000313" key="5">
    <source>
        <dbReference type="EMBL" id="GAA1663942.1"/>
    </source>
</evidence>
<keyword evidence="3" id="KW-0804">Transcription</keyword>
<accession>A0ABP4S0C0</accession>
<keyword evidence="6" id="KW-1185">Reference proteome</keyword>
<dbReference type="PROSITE" id="PS00894">
    <property type="entry name" value="HTH_DEOR_1"/>
    <property type="match status" value="1"/>
</dbReference>
<gene>
    <name evidence="5" type="ORF">GCM10009733_072120</name>
</gene>
<dbReference type="Gene3D" id="1.10.10.10">
    <property type="entry name" value="Winged helix-like DNA-binding domain superfamily/Winged helix DNA-binding domain"/>
    <property type="match status" value="1"/>
</dbReference>
<dbReference type="Proteomes" id="UP001500064">
    <property type="component" value="Unassembled WGS sequence"/>
</dbReference>
<dbReference type="InterPro" id="IPR036390">
    <property type="entry name" value="WH_DNA-bd_sf"/>
</dbReference>
<name>A0ABP4S0C0_9ACTN</name>
<evidence type="ECO:0000256" key="1">
    <source>
        <dbReference type="ARBA" id="ARBA00023015"/>
    </source>
</evidence>
<protein>
    <submittedName>
        <fullName evidence="5">YafY family protein</fullName>
    </submittedName>
</protein>
<proteinExistence type="predicted"/>
<dbReference type="PANTHER" id="PTHR34580:SF3">
    <property type="entry name" value="PROTEIN PAFB"/>
    <property type="match status" value="1"/>
</dbReference>
<evidence type="ECO:0000259" key="4">
    <source>
        <dbReference type="PROSITE" id="PS51000"/>
    </source>
</evidence>
<evidence type="ECO:0000313" key="6">
    <source>
        <dbReference type="Proteomes" id="UP001500064"/>
    </source>
</evidence>
<dbReference type="InterPro" id="IPR051534">
    <property type="entry name" value="CBASS_pafABC_assoc_protein"/>
</dbReference>
<keyword evidence="2" id="KW-0238">DNA-binding</keyword>
<comment type="caution">
    <text evidence="5">The sequence shown here is derived from an EMBL/GenBank/DDBJ whole genome shotgun (WGS) entry which is preliminary data.</text>
</comment>
<dbReference type="EMBL" id="BAAAMU010000070">
    <property type="protein sequence ID" value="GAA1663942.1"/>
    <property type="molecule type" value="Genomic_DNA"/>
</dbReference>
<dbReference type="PROSITE" id="PS52050">
    <property type="entry name" value="WYL"/>
    <property type="match status" value="1"/>
</dbReference>
<feature type="domain" description="HTH deoR-type" evidence="4">
    <location>
        <begin position="4"/>
        <end position="70"/>
    </location>
</feature>
<dbReference type="Pfam" id="PF13280">
    <property type="entry name" value="WYL"/>
    <property type="match status" value="1"/>
</dbReference>